<gene>
    <name evidence="6" type="ORF">BBF96_06830</name>
</gene>
<evidence type="ECO:0000256" key="4">
    <source>
        <dbReference type="PIRNR" id="PIRNR037489"/>
    </source>
</evidence>
<feature type="binding site" evidence="5">
    <location>
        <position position="66"/>
    </location>
    <ligand>
        <name>a divalent metal cation</name>
        <dbReference type="ChEBI" id="CHEBI:60240"/>
        <label>1</label>
    </ligand>
</feature>
<dbReference type="SUPFAM" id="SSF102705">
    <property type="entry name" value="NIF3 (NGG1p interacting factor 3)-like"/>
    <property type="match status" value="1"/>
</dbReference>
<sequence>MAEKVQRIVDIINRIAPPHLAESWDNVGLLVGDYSAEVDKVMVTLDVTEEVLDNAIEQDVKLIIAHHPMIFSEIKSIRADQPIGRLIIKAIQNGVNIFAAHTNLDIASGGINDLLAEKLELVEVKPLSVSSTDNLYKIVVYIPAGHEEEIRNALCEAGAGWIGKYSHCTFQASGTGTFKPLEGTNPFIGRKGELEKVKEVRLETIVPESRLNRAIKAMLKCHPYEEVAYDIYPLKNKGEKFGPGRIGYLPEPIPYREIIEKIKQNLNLPYLRYLGDLDRIIHKVALCGGSGASLIHKAAFQGADLYLTGDIKHHDARLAESLGLALIDAGHYWTEVVCVAYLYNVLKEEIDKESLSIELVQFTDQTDPFVLYK</sequence>
<dbReference type="Gene3D" id="3.40.1390.30">
    <property type="entry name" value="NIF3 (NGG1p interacting factor 3)-like"/>
    <property type="match status" value="1"/>
</dbReference>
<reference evidence="6 7" key="1">
    <citation type="submission" date="2016-07" db="EMBL/GenBank/DDBJ databases">
        <title>Genome and transcriptome analysis of iron-reducing fermentative bacteria Anoxybacter fermentans.</title>
        <authorList>
            <person name="Zeng X."/>
            <person name="Shao Z."/>
        </authorList>
    </citation>
    <scope>NUCLEOTIDE SEQUENCE [LARGE SCALE GENOMIC DNA]</scope>
    <source>
        <strain evidence="6 7">DY22613</strain>
    </source>
</reference>
<protein>
    <recommendedName>
        <fullName evidence="2 4">GTP cyclohydrolase 1 type 2 homolog</fullName>
    </recommendedName>
</protein>
<dbReference type="KEGG" id="aft:BBF96_06830"/>
<dbReference type="PANTHER" id="PTHR13799">
    <property type="entry name" value="NGG1 INTERACTING FACTOR 3"/>
    <property type="match status" value="1"/>
</dbReference>
<feature type="binding site" evidence="5">
    <location>
        <position position="335"/>
    </location>
    <ligand>
        <name>a divalent metal cation</name>
        <dbReference type="ChEBI" id="CHEBI:60240"/>
        <label>1</label>
    </ligand>
</feature>
<dbReference type="AlphaFoldDB" id="A0A3Q9HQI1"/>
<evidence type="ECO:0000256" key="1">
    <source>
        <dbReference type="ARBA" id="ARBA00006964"/>
    </source>
</evidence>
<dbReference type="OrthoDB" id="9792792at2"/>
<evidence type="ECO:0000313" key="6">
    <source>
        <dbReference type="EMBL" id="AZR73123.1"/>
    </source>
</evidence>
<feature type="binding site" evidence="5">
    <location>
        <position position="331"/>
    </location>
    <ligand>
        <name>a divalent metal cation</name>
        <dbReference type="ChEBI" id="CHEBI:60240"/>
        <label>1</label>
    </ligand>
</feature>
<evidence type="ECO:0000256" key="5">
    <source>
        <dbReference type="PIRSR" id="PIRSR602678-1"/>
    </source>
</evidence>
<dbReference type="FunFam" id="3.40.1390.30:FF:000001">
    <property type="entry name" value="GTP cyclohydrolase 1 type 2"/>
    <property type="match status" value="1"/>
</dbReference>
<dbReference type="InterPro" id="IPR015867">
    <property type="entry name" value="N-reg_PII/ATP_PRibTrfase_C"/>
</dbReference>
<dbReference type="InterPro" id="IPR036069">
    <property type="entry name" value="DUF34/NIF3_sf"/>
</dbReference>
<name>A0A3Q9HQI1_9FIRM</name>
<dbReference type="GO" id="GO:0005737">
    <property type="term" value="C:cytoplasm"/>
    <property type="evidence" value="ECO:0007669"/>
    <property type="project" value="TreeGrafter"/>
</dbReference>
<dbReference type="PANTHER" id="PTHR13799:SF14">
    <property type="entry name" value="GTP CYCLOHYDROLASE 1 TYPE 2 HOMOLOG"/>
    <property type="match status" value="1"/>
</dbReference>
<dbReference type="EMBL" id="CP016379">
    <property type="protein sequence ID" value="AZR73123.1"/>
    <property type="molecule type" value="Genomic_DNA"/>
</dbReference>
<organism evidence="6 7">
    <name type="scientific">Anoxybacter fermentans</name>
    <dbReference type="NCBI Taxonomy" id="1323375"/>
    <lineage>
        <taxon>Bacteria</taxon>
        <taxon>Bacillati</taxon>
        <taxon>Bacillota</taxon>
        <taxon>Clostridia</taxon>
        <taxon>Halanaerobiales</taxon>
        <taxon>Anoxybacter</taxon>
    </lineage>
</organism>
<dbReference type="NCBIfam" id="TIGR00486">
    <property type="entry name" value="YbgI_SA1388"/>
    <property type="match status" value="1"/>
</dbReference>
<dbReference type="InterPro" id="IPR017221">
    <property type="entry name" value="DUF34/NIF3_bac"/>
</dbReference>
<evidence type="ECO:0000256" key="3">
    <source>
        <dbReference type="ARBA" id="ARBA00022723"/>
    </source>
</evidence>
<dbReference type="GO" id="GO:0046872">
    <property type="term" value="F:metal ion binding"/>
    <property type="evidence" value="ECO:0007669"/>
    <property type="project" value="UniProtKB-UniRule"/>
</dbReference>
<comment type="similarity">
    <text evidence="1 4">Belongs to the GTP cyclohydrolase I type 2/NIF3 family.</text>
</comment>
<evidence type="ECO:0000313" key="7">
    <source>
        <dbReference type="Proteomes" id="UP000267250"/>
    </source>
</evidence>
<dbReference type="Proteomes" id="UP000267250">
    <property type="component" value="Chromosome"/>
</dbReference>
<proteinExistence type="inferred from homology"/>
<dbReference type="InterPro" id="IPR002678">
    <property type="entry name" value="DUF34/NIF3"/>
</dbReference>
<feature type="binding site" evidence="5">
    <location>
        <position position="105"/>
    </location>
    <ligand>
        <name>a divalent metal cation</name>
        <dbReference type="ChEBI" id="CHEBI:60240"/>
        <label>1</label>
    </ligand>
</feature>
<dbReference type="PIRSF" id="PIRSF037489">
    <property type="entry name" value="UCP037489_NIF3_YqfO"/>
    <property type="match status" value="1"/>
</dbReference>
<dbReference type="RefSeq" id="WP_127016455.1">
    <property type="nucleotide sequence ID" value="NZ_CP016379.1"/>
</dbReference>
<dbReference type="Gene3D" id="3.30.70.120">
    <property type="match status" value="1"/>
</dbReference>
<accession>A0A3Q9HQI1</accession>
<dbReference type="Pfam" id="PF01784">
    <property type="entry name" value="DUF34_NIF3"/>
    <property type="match status" value="1"/>
</dbReference>
<keyword evidence="7" id="KW-1185">Reference proteome</keyword>
<dbReference type="FunFam" id="3.30.70.120:FF:000006">
    <property type="entry name" value="GTP cyclohydrolase 1 type 2 homolog"/>
    <property type="match status" value="1"/>
</dbReference>
<keyword evidence="3 4" id="KW-0479">Metal-binding</keyword>
<feature type="binding site" evidence="5">
    <location>
        <position position="67"/>
    </location>
    <ligand>
        <name>a divalent metal cation</name>
        <dbReference type="ChEBI" id="CHEBI:60240"/>
        <label>1</label>
    </ligand>
</feature>
<evidence type="ECO:0000256" key="2">
    <source>
        <dbReference type="ARBA" id="ARBA00022112"/>
    </source>
</evidence>